<dbReference type="OrthoDB" id="3224367at2759"/>
<organism evidence="1 2">
    <name type="scientific">Galerina marginata (strain CBS 339.88)</name>
    <dbReference type="NCBI Taxonomy" id="685588"/>
    <lineage>
        <taxon>Eukaryota</taxon>
        <taxon>Fungi</taxon>
        <taxon>Dikarya</taxon>
        <taxon>Basidiomycota</taxon>
        <taxon>Agaricomycotina</taxon>
        <taxon>Agaricomycetes</taxon>
        <taxon>Agaricomycetidae</taxon>
        <taxon>Agaricales</taxon>
        <taxon>Agaricineae</taxon>
        <taxon>Strophariaceae</taxon>
        <taxon>Galerina</taxon>
    </lineage>
</organism>
<proteinExistence type="predicted"/>
<gene>
    <name evidence="1" type="ORF">GALMADRAFT_150470</name>
</gene>
<protein>
    <submittedName>
        <fullName evidence="1">Uncharacterized protein</fullName>
    </submittedName>
</protein>
<dbReference type="STRING" id="685588.A0A067TJD1"/>
<dbReference type="EMBL" id="KL142368">
    <property type="protein sequence ID" value="KDR83340.1"/>
    <property type="molecule type" value="Genomic_DNA"/>
</dbReference>
<dbReference type="HOGENOM" id="CLU_1384257_0_0_1"/>
<evidence type="ECO:0000313" key="2">
    <source>
        <dbReference type="Proteomes" id="UP000027222"/>
    </source>
</evidence>
<name>A0A067TJD1_GALM3</name>
<dbReference type="AlphaFoldDB" id="A0A067TJD1"/>
<reference evidence="2" key="1">
    <citation type="journal article" date="2014" name="Proc. Natl. Acad. Sci. U.S.A.">
        <title>Extensive sampling of basidiomycete genomes demonstrates inadequacy of the white-rot/brown-rot paradigm for wood decay fungi.</title>
        <authorList>
            <person name="Riley R."/>
            <person name="Salamov A.A."/>
            <person name="Brown D.W."/>
            <person name="Nagy L.G."/>
            <person name="Floudas D."/>
            <person name="Held B.W."/>
            <person name="Levasseur A."/>
            <person name="Lombard V."/>
            <person name="Morin E."/>
            <person name="Otillar R."/>
            <person name="Lindquist E.A."/>
            <person name="Sun H."/>
            <person name="LaButti K.M."/>
            <person name="Schmutz J."/>
            <person name="Jabbour D."/>
            <person name="Luo H."/>
            <person name="Baker S.E."/>
            <person name="Pisabarro A.G."/>
            <person name="Walton J.D."/>
            <person name="Blanchette R.A."/>
            <person name="Henrissat B."/>
            <person name="Martin F."/>
            <person name="Cullen D."/>
            <person name="Hibbett D.S."/>
            <person name="Grigoriev I.V."/>
        </authorList>
    </citation>
    <scope>NUCLEOTIDE SEQUENCE [LARGE SCALE GENOMIC DNA]</scope>
    <source>
        <strain evidence="2">CBS 339.88</strain>
    </source>
</reference>
<sequence>MLRVQKNDVVAHNWANPQIVQATAPSLIILTQLSRYFLTSSDGDSPASAFTISSYLSLVNRIFVLVSNLKESSLASPPKLAIFDSGLLKFKLPVTNQPSNVLFDDSDHRPQEIQILPVAEKLFEWVGIFEDDSLYVPSSQGEETTAEGEQRRQLRLYRVGREDNDNDNVHTISWTEVACPSTWSKLNETHFKSGSLN</sequence>
<evidence type="ECO:0000313" key="1">
    <source>
        <dbReference type="EMBL" id="KDR83340.1"/>
    </source>
</evidence>
<dbReference type="Proteomes" id="UP000027222">
    <property type="component" value="Unassembled WGS sequence"/>
</dbReference>
<keyword evidence="2" id="KW-1185">Reference proteome</keyword>
<accession>A0A067TJD1</accession>